<evidence type="ECO:0000256" key="3">
    <source>
        <dbReference type="RuleBase" id="RU000524"/>
    </source>
</evidence>
<evidence type="ECO:0000256" key="1">
    <source>
        <dbReference type="ARBA" id="ARBA00023125"/>
    </source>
</evidence>
<evidence type="ECO:0000313" key="5">
    <source>
        <dbReference type="EMBL" id="PYC83432.1"/>
    </source>
</evidence>
<dbReference type="GO" id="GO:0006260">
    <property type="term" value="P:DNA replication"/>
    <property type="evidence" value="ECO:0007669"/>
    <property type="project" value="InterPro"/>
</dbReference>
<evidence type="ECO:0000256" key="4">
    <source>
        <dbReference type="SAM" id="MobiDB-lite"/>
    </source>
</evidence>
<feature type="compositionally biased region" description="Low complexity" evidence="4">
    <location>
        <begin position="150"/>
        <end position="165"/>
    </location>
</feature>
<dbReference type="PANTHER" id="PTHR10302:SF27">
    <property type="entry name" value="SINGLE-STRANDED DNA-BINDING PROTEIN"/>
    <property type="match status" value="1"/>
</dbReference>
<dbReference type="CDD" id="cd04496">
    <property type="entry name" value="SSB_OBF"/>
    <property type="match status" value="1"/>
</dbReference>
<evidence type="ECO:0000256" key="2">
    <source>
        <dbReference type="HAMAP-Rule" id="MF_00984"/>
    </source>
</evidence>
<dbReference type="Gene3D" id="2.40.50.140">
    <property type="entry name" value="Nucleic acid-binding proteins"/>
    <property type="match status" value="1"/>
</dbReference>
<dbReference type="GO" id="GO:0009295">
    <property type="term" value="C:nucleoid"/>
    <property type="evidence" value="ECO:0007669"/>
    <property type="project" value="TreeGrafter"/>
</dbReference>
<dbReference type="PROSITE" id="PS50935">
    <property type="entry name" value="SSB"/>
    <property type="match status" value="1"/>
</dbReference>
<organism evidence="5 6">
    <name type="scientific">Streptomyces tateyamensis</name>
    <dbReference type="NCBI Taxonomy" id="565073"/>
    <lineage>
        <taxon>Bacteria</taxon>
        <taxon>Bacillati</taxon>
        <taxon>Actinomycetota</taxon>
        <taxon>Actinomycetes</taxon>
        <taxon>Kitasatosporales</taxon>
        <taxon>Streptomycetaceae</taxon>
        <taxon>Streptomyces</taxon>
    </lineage>
</organism>
<gene>
    <name evidence="5" type="ORF">C7C46_08845</name>
</gene>
<dbReference type="SUPFAM" id="SSF50249">
    <property type="entry name" value="Nucleic acid-binding proteins"/>
    <property type="match status" value="1"/>
</dbReference>
<dbReference type="NCBIfam" id="TIGR00621">
    <property type="entry name" value="ssb"/>
    <property type="match status" value="1"/>
</dbReference>
<feature type="region of interest" description="Disordered" evidence="4">
    <location>
        <begin position="1"/>
        <end position="30"/>
    </location>
</feature>
<dbReference type="InterPro" id="IPR000424">
    <property type="entry name" value="Primosome_PriB/ssb"/>
</dbReference>
<protein>
    <recommendedName>
        <fullName evidence="2 3">Single-stranded DNA-binding protein</fullName>
        <shortName evidence="2">SSB</shortName>
    </recommendedName>
</protein>
<dbReference type="AlphaFoldDB" id="A0A2V4NL91"/>
<dbReference type="GO" id="GO:0003697">
    <property type="term" value="F:single-stranded DNA binding"/>
    <property type="evidence" value="ECO:0007669"/>
    <property type="project" value="UniProtKB-UniRule"/>
</dbReference>
<dbReference type="InterPro" id="IPR012340">
    <property type="entry name" value="NA-bd_OB-fold"/>
</dbReference>
<comment type="caution">
    <text evidence="5">The sequence shown here is derived from an EMBL/GenBank/DDBJ whole genome shotgun (WGS) entry which is preliminary data.</text>
</comment>
<comment type="caution">
    <text evidence="2">Lacks conserved residue(s) required for the propagation of feature annotation.</text>
</comment>
<reference evidence="5 6" key="1">
    <citation type="submission" date="2018-03" db="EMBL/GenBank/DDBJ databases">
        <title>Bioinformatic expansion and discovery of thiopeptide antibiotics.</title>
        <authorList>
            <person name="Schwalen C.J."/>
            <person name="Hudson G.A."/>
            <person name="Mitchell D.A."/>
        </authorList>
    </citation>
    <scope>NUCLEOTIDE SEQUENCE [LARGE SCALE GENOMIC DNA]</scope>
    <source>
        <strain evidence="5 6">ATCC 21389</strain>
    </source>
</reference>
<dbReference type="Pfam" id="PF00436">
    <property type="entry name" value="SSB"/>
    <property type="match status" value="1"/>
</dbReference>
<accession>A0A2V4NL91</accession>
<feature type="compositionally biased region" description="Basic residues" evidence="4">
    <location>
        <begin position="1"/>
        <end position="22"/>
    </location>
</feature>
<proteinExistence type="inferred from homology"/>
<comment type="subunit">
    <text evidence="2">Homotetramer.</text>
</comment>
<feature type="compositionally biased region" description="Polar residues" evidence="4">
    <location>
        <begin position="166"/>
        <end position="185"/>
    </location>
</feature>
<keyword evidence="1 2" id="KW-0238">DNA-binding</keyword>
<dbReference type="Proteomes" id="UP000248039">
    <property type="component" value="Unassembled WGS sequence"/>
</dbReference>
<name>A0A2V4NL91_9ACTN</name>
<dbReference type="HAMAP" id="MF_00984">
    <property type="entry name" value="SSB"/>
    <property type="match status" value="1"/>
</dbReference>
<evidence type="ECO:0000313" key="6">
    <source>
        <dbReference type="Proteomes" id="UP000248039"/>
    </source>
</evidence>
<dbReference type="OrthoDB" id="9809878at2"/>
<sequence>MARRHRRLPRRRREQPRTHPHLHPGDHLMPLPTLTGTARLVADPELRITPNGAPVCTIRLAFNSRKQDPNGNWIDGDTFWIRGTAWKQLAENAAETLAKGMEVIVTGELRTESWDKDGQKHQQAALMIRSIGPSLTGATARVTKADRNSQQQRQQPQQQRPQQPQNDPWASDTTQNTSWGTEPPF</sequence>
<dbReference type="EMBL" id="PYBW01000028">
    <property type="protein sequence ID" value="PYC83432.1"/>
    <property type="molecule type" value="Genomic_DNA"/>
</dbReference>
<keyword evidence="6" id="KW-1185">Reference proteome</keyword>
<dbReference type="InterPro" id="IPR011344">
    <property type="entry name" value="ssDNA-bd"/>
</dbReference>
<feature type="region of interest" description="Disordered" evidence="4">
    <location>
        <begin position="138"/>
        <end position="185"/>
    </location>
</feature>
<dbReference type="PANTHER" id="PTHR10302">
    <property type="entry name" value="SINGLE-STRANDED DNA-BINDING PROTEIN"/>
    <property type="match status" value="1"/>
</dbReference>